<proteinExistence type="predicted"/>
<sequence length="270" mass="28082">MYCHTATQQISTSGAGVRIEFSIQAHSAVGRGLRTPCQWGTWAAAQPSAPLGELDLDVSSIPAMARRRLGSLAKMAVVVADDVLAQTSMADIPMVWVSRYGDSDKSLRLLRAQAGAQPLSPTAFALSVHNGVAAQYSILRGMVSNAICIAASSAGPEAGLVEAIGLLHEGASAVVLVCYDEGLPGEYARFGDAVAAEFAWALVVSLIRPGLPAFALTAAVAHGEADAGTGQAGLPHGLQVLRFLLDPTQAQWTGAQAAPGRGWTWERMHG</sequence>
<protein>
    <submittedName>
        <fullName evidence="2">Beta-ketoacyl synthase chain length factor</fullName>
    </submittedName>
</protein>
<feature type="domain" description="Beta-ketoacyl synthase-like N-terminal" evidence="1">
    <location>
        <begin position="39"/>
        <end position="266"/>
    </location>
</feature>
<dbReference type="EMBL" id="JBGBDC010000002">
    <property type="protein sequence ID" value="MEY2250800.1"/>
    <property type="molecule type" value="Genomic_DNA"/>
</dbReference>
<name>A0ABV4B1T5_9BURK</name>
<dbReference type="Pfam" id="PF13723">
    <property type="entry name" value="Ketoacyl-synt_2"/>
    <property type="match status" value="1"/>
</dbReference>
<gene>
    <name evidence="2" type="ORF">AB7A72_07290</name>
</gene>
<evidence type="ECO:0000313" key="2">
    <source>
        <dbReference type="EMBL" id="MEY2250800.1"/>
    </source>
</evidence>
<evidence type="ECO:0000259" key="1">
    <source>
        <dbReference type="Pfam" id="PF13723"/>
    </source>
</evidence>
<comment type="caution">
    <text evidence="2">The sequence shown here is derived from an EMBL/GenBank/DDBJ whole genome shotgun (WGS) entry which is preliminary data.</text>
</comment>
<accession>A0ABV4B1T5</accession>
<dbReference type="RefSeq" id="WP_369459479.1">
    <property type="nucleotide sequence ID" value="NZ_JBGBDC010000002.1"/>
</dbReference>
<organism evidence="2 3">
    <name type="scientific">Comamonas sediminis</name>
    <dbReference type="NCBI Taxonomy" id="1783360"/>
    <lineage>
        <taxon>Bacteria</taxon>
        <taxon>Pseudomonadati</taxon>
        <taxon>Pseudomonadota</taxon>
        <taxon>Betaproteobacteria</taxon>
        <taxon>Burkholderiales</taxon>
        <taxon>Comamonadaceae</taxon>
        <taxon>Comamonas</taxon>
    </lineage>
</organism>
<evidence type="ECO:0000313" key="3">
    <source>
        <dbReference type="Proteomes" id="UP001562178"/>
    </source>
</evidence>
<dbReference type="Proteomes" id="UP001562178">
    <property type="component" value="Unassembled WGS sequence"/>
</dbReference>
<reference evidence="2 3" key="1">
    <citation type="journal article" date="2016" name="Int. J. Syst. Evol. Microbiol.">
        <title>Description of Comamonas sediminis sp. nov., isolated from lagoon sediments.</title>
        <authorList>
            <person name="Subhash Y."/>
            <person name="Bang J.J."/>
            <person name="You T.H."/>
            <person name="Lee S.S."/>
        </authorList>
    </citation>
    <scope>NUCLEOTIDE SEQUENCE [LARGE SCALE GENOMIC DNA]</scope>
    <source>
        <strain evidence="2 3">JCM 31169</strain>
    </source>
</reference>
<keyword evidence="3" id="KW-1185">Reference proteome</keyword>
<dbReference type="InterPro" id="IPR014030">
    <property type="entry name" value="Ketoacyl_synth_N"/>
</dbReference>